<sequence length="722" mass="73824">MRIHASCPTLAEPTKGAPPLAPVRVKAARAQAAENDAGASMRAALAERAMRPVQAKSAGYTWYADVVEAARTAGSLTPDVTGIPGPTRAKMEDALGADFSDVRVHPASARAVELGALAFTQGSDIHVAPGQWAPETTEGQELLGHELGHVLQQRAGRVRATAQLKGAGLNDEPALETEADAIGARAAHGSTSGRRRPPEASTAPRSGDAPIQPRAAAPCAACASSAPCAECATMGHEPTQRKRRAEGPTNQPVQRFVAGDITTMSIGPQFARDLTDEELVDQVGILRRRLADGAATSPDHEILQANLRVLEEEQHERNQRRAGPRAQVAGEVARPPGLPLDRGFTLQPMPDVPPELLASLPEGQLVTLPSELSAPGAAAAPGRGLHPTDVTSPLAAGGVGMWGSVNAGLRTFGFQAAGPNAIGLIAIPRLGTPGAMIPGSMSIWGHTATYVRIGGRIQIVRGFMPESLLATARSASAIEQGLAGTPAAIANDVALFTNAGARTLEYPVTAELAQSFARGLPPTGPVGPNLPPLYTARPAVYGNPCVRTNCGLWAIETMEQALGGAVGPVTPQGPVSVTALGESGAAARNTASQGRLINFLRNAEAGAAEVAPVAESTGTAVASSMSRGAQVLRWGGRVFLVVGVATIPMEVAMARPEQRTRTAVGATAGFLTGLAGGAAAGLVCGPGAPACSLVLGLTFGIVGTFTGRAVAEEVYDAATGQP</sequence>
<dbReference type="InterPro" id="IPR025295">
    <property type="entry name" value="eCIS_core_dom"/>
</dbReference>
<name>A0A150TGK9_SORCE</name>
<evidence type="ECO:0000313" key="3">
    <source>
        <dbReference type="EMBL" id="KYG03766.1"/>
    </source>
</evidence>
<evidence type="ECO:0000313" key="4">
    <source>
        <dbReference type="Proteomes" id="UP000075502"/>
    </source>
</evidence>
<accession>A0A150TGK9</accession>
<comment type="caution">
    <text evidence="3">The sequence shown here is derived from an EMBL/GenBank/DDBJ whole genome shotgun (WGS) entry which is preliminary data.</text>
</comment>
<dbReference type="EMBL" id="JEME01002592">
    <property type="protein sequence ID" value="KYG03766.1"/>
    <property type="molecule type" value="Genomic_DNA"/>
</dbReference>
<feature type="region of interest" description="Disordered" evidence="1">
    <location>
        <begin position="185"/>
        <end position="212"/>
    </location>
</feature>
<gene>
    <name evidence="3" type="ORF">BE21_04395</name>
</gene>
<proteinExistence type="predicted"/>
<evidence type="ECO:0000259" key="2">
    <source>
        <dbReference type="Pfam" id="PF13699"/>
    </source>
</evidence>
<dbReference type="Pfam" id="PF13699">
    <property type="entry name" value="eCIS_core"/>
    <property type="match status" value="1"/>
</dbReference>
<organism evidence="3 4">
    <name type="scientific">Sorangium cellulosum</name>
    <name type="common">Polyangium cellulosum</name>
    <dbReference type="NCBI Taxonomy" id="56"/>
    <lineage>
        <taxon>Bacteria</taxon>
        <taxon>Pseudomonadati</taxon>
        <taxon>Myxococcota</taxon>
        <taxon>Polyangia</taxon>
        <taxon>Polyangiales</taxon>
        <taxon>Polyangiaceae</taxon>
        <taxon>Sorangium</taxon>
    </lineage>
</organism>
<evidence type="ECO:0000256" key="1">
    <source>
        <dbReference type="SAM" id="MobiDB-lite"/>
    </source>
</evidence>
<dbReference type="AlphaFoldDB" id="A0A150TGK9"/>
<feature type="domain" description="eCIS core" evidence="2">
    <location>
        <begin position="83"/>
        <end position="156"/>
    </location>
</feature>
<dbReference type="Proteomes" id="UP000075502">
    <property type="component" value="Unassembled WGS sequence"/>
</dbReference>
<protein>
    <recommendedName>
        <fullName evidence="2">eCIS core domain-containing protein</fullName>
    </recommendedName>
</protein>
<reference evidence="3 4" key="1">
    <citation type="submission" date="2014-02" db="EMBL/GenBank/DDBJ databases">
        <title>The small core and large imbalanced accessory genome model reveals a collaborative survival strategy of Sorangium cellulosum strains in nature.</title>
        <authorList>
            <person name="Han K."/>
            <person name="Peng R."/>
            <person name="Blom J."/>
            <person name="Li Y.-Z."/>
        </authorList>
    </citation>
    <scope>NUCLEOTIDE SEQUENCE [LARGE SCALE GENOMIC DNA]</scope>
    <source>
        <strain evidence="3 4">So0007-03</strain>
    </source>
</reference>